<evidence type="ECO:0000259" key="2">
    <source>
        <dbReference type="Pfam" id="PF01965"/>
    </source>
</evidence>
<dbReference type="InterPro" id="IPR006286">
    <property type="entry name" value="C56_PfpI-like"/>
</dbReference>
<protein>
    <submittedName>
        <fullName evidence="3">Type 1 glutamine amidotransferase</fullName>
    </submittedName>
</protein>
<dbReference type="NCBIfam" id="TIGR01382">
    <property type="entry name" value="PfpI"/>
    <property type="match status" value="1"/>
</dbReference>
<keyword evidence="4" id="KW-1185">Reference proteome</keyword>
<evidence type="ECO:0000313" key="3">
    <source>
        <dbReference type="EMBL" id="GAA1725138.1"/>
    </source>
</evidence>
<dbReference type="Pfam" id="PF01965">
    <property type="entry name" value="DJ-1_PfpI"/>
    <property type="match status" value="1"/>
</dbReference>
<dbReference type="EMBL" id="BAAAME010000002">
    <property type="protein sequence ID" value="GAA1725138.1"/>
    <property type="molecule type" value="Genomic_DNA"/>
</dbReference>
<evidence type="ECO:0000313" key="4">
    <source>
        <dbReference type="Proteomes" id="UP001501057"/>
    </source>
</evidence>
<dbReference type="Proteomes" id="UP001501057">
    <property type="component" value="Unassembled WGS sequence"/>
</dbReference>
<reference evidence="3 4" key="1">
    <citation type="journal article" date="2019" name="Int. J. Syst. Evol. Microbiol.">
        <title>The Global Catalogue of Microorganisms (GCM) 10K type strain sequencing project: providing services to taxonomists for standard genome sequencing and annotation.</title>
        <authorList>
            <consortium name="The Broad Institute Genomics Platform"/>
            <consortium name="The Broad Institute Genome Sequencing Center for Infectious Disease"/>
            <person name="Wu L."/>
            <person name="Ma J."/>
        </authorList>
    </citation>
    <scope>NUCLEOTIDE SEQUENCE [LARGE SCALE GENOMIC DNA]</scope>
    <source>
        <strain evidence="3 4">JCM 13518</strain>
    </source>
</reference>
<feature type="domain" description="DJ-1/PfpI" evidence="2">
    <location>
        <begin position="8"/>
        <end position="180"/>
    </location>
</feature>
<dbReference type="RefSeq" id="WP_344196862.1">
    <property type="nucleotide sequence ID" value="NZ_BAAAME010000002.1"/>
</dbReference>
<comment type="similarity">
    <text evidence="1">Belongs to the peptidase C56 family.</text>
</comment>
<dbReference type="CDD" id="cd03134">
    <property type="entry name" value="GATase1_PfpI_like"/>
    <property type="match status" value="1"/>
</dbReference>
<dbReference type="InterPro" id="IPR002818">
    <property type="entry name" value="DJ-1/PfpI"/>
</dbReference>
<accession>A0ABN2JFC6</accession>
<comment type="caution">
    <text evidence="3">The sequence shown here is derived from an EMBL/GenBank/DDBJ whole genome shotgun (WGS) entry which is preliminary data.</text>
</comment>
<dbReference type="PROSITE" id="PS51276">
    <property type="entry name" value="PEPTIDASE_C56_PFPI"/>
    <property type="match status" value="1"/>
</dbReference>
<organism evidence="3 4">
    <name type="scientific">Aeromicrobium alkaliterrae</name>
    <dbReference type="NCBI Taxonomy" id="302168"/>
    <lineage>
        <taxon>Bacteria</taxon>
        <taxon>Bacillati</taxon>
        <taxon>Actinomycetota</taxon>
        <taxon>Actinomycetes</taxon>
        <taxon>Propionibacteriales</taxon>
        <taxon>Nocardioidaceae</taxon>
        <taxon>Aeromicrobium</taxon>
    </lineage>
</organism>
<keyword evidence="3" id="KW-0315">Glutamine amidotransferase</keyword>
<dbReference type="PANTHER" id="PTHR42733:SF12">
    <property type="entry name" value="PROTEINASE"/>
    <property type="match status" value="1"/>
</dbReference>
<dbReference type="InterPro" id="IPR029062">
    <property type="entry name" value="Class_I_gatase-like"/>
</dbReference>
<proteinExistence type="inferred from homology"/>
<gene>
    <name evidence="3" type="ORF">GCM10009710_02350</name>
</gene>
<sequence>MSTLNGTKILVLTSQEGVEKAELEQPLAAIRDAGGTAVHAAPKVEPVQSMVGDTDKDSTFDPDVAIADVQVADYDALVIPGGTVNADHVRADAASVALVTAFVEAKKPVAAICHGPWALVEAAVLPGKTLTSFPSLRTDITNAGGTWVDETVFHCPGNDWDLITSRNPDDLEAFNAKIVEVVGARGPRI</sequence>
<dbReference type="SUPFAM" id="SSF52317">
    <property type="entry name" value="Class I glutamine amidotransferase-like"/>
    <property type="match status" value="1"/>
</dbReference>
<evidence type="ECO:0000256" key="1">
    <source>
        <dbReference type="ARBA" id="ARBA00008542"/>
    </source>
</evidence>
<dbReference type="PANTHER" id="PTHR42733">
    <property type="entry name" value="DJ-1 PROTEIN"/>
    <property type="match status" value="1"/>
</dbReference>
<dbReference type="Gene3D" id="3.40.50.880">
    <property type="match status" value="1"/>
</dbReference>
<name>A0ABN2JFC6_9ACTN</name>